<evidence type="ECO:0000313" key="2">
    <source>
        <dbReference type="Proteomes" id="UP000481852"/>
    </source>
</evidence>
<protein>
    <submittedName>
        <fullName evidence="1">Uncharacterized protein</fullName>
    </submittedName>
</protein>
<name>A0A6L5X944_9FIRM</name>
<sequence>MGWFEFDAGSIDDLYEKMVSYGAGSGQIIDKVLRSEGAEEIKKQIARLLPSSGRHWKGKAPAARSAMPGRFDQDNGELSVTIAARGKYHYLYFPDDGSNTRKHAGNKQFMLHGAEAAAPKVVEMCVGKLAEAFNN</sequence>
<proteinExistence type="predicted"/>
<keyword evidence="2" id="KW-1185">Reference proteome</keyword>
<gene>
    <name evidence="1" type="ORF">FYJ35_14085</name>
</gene>
<dbReference type="Proteomes" id="UP000481852">
    <property type="component" value="Unassembled WGS sequence"/>
</dbReference>
<comment type="caution">
    <text evidence="1">The sequence shown here is derived from an EMBL/GenBank/DDBJ whole genome shotgun (WGS) entry which is preliminary data.</text>
</comment>
<dbReference type="EMBL" id="VULZ01000024">
    <property type="protein sequence ID" value="MSS16137.1"/>
    <property type="molecule type" value="Genomic_DNA"/>
</dbReference>
<accession>A0A6L5X944</accession>
<reference evidence="1 2" key="1">
    <citation type="submission" date="2019-08" db="EMBL/GenBank/DDBJ databases">
        <title>In-depth cultivation of the pig gut microbiome towards novel bacterial diversity and tailored functional studies.</title>
        <authorList>
            <person name="Wylensek D."/>
            <person name="Hitch T.C.A."/>
            <person name="Clavel T."/>
        </authorList>
    </citation>
    <scope>NUCLEOTIDE SEQUENCE [LARGE SCALE GENOMIC DNA]</scope>
    <source>
        <strain evidence="1 2">Oil+RF-744-WCA-WT-11</strain>
    </source>
</reference>
<dbReference type="RefSeq" id="WP_154527567.1">
    <property type="nucleotide sequence ID" value="NZ_VULZ01000024.1"/>
</dbReference>
<organism evidence="1 2">
    <name type="scientific">Porcincola intestinalis</name>
    <dbReference type="NCBI Taxonomy" id="2606632"/>
    <lineage>
        <taxon>Bacteria</taxon>
        <taxon>Bacillati</taxon>
        <taxon>Bacillota</taxon>
        <taxon>Clostridia</taxon>
        <taxon>Lachnospirales</taxon>
        <taxon>Lachnospiraceae</taxon>
        <taxon>Porcincola</taxon>
    </lineage>
</organism>
<dbReference type="AlphaFoldDB" id="A0A6L5X944"/>
<evidence type="ECO:0000313" key="1">
    <source>
        <dbReference type="EMBL" id="MSS16137.1"/>
    </source>
</evidence>